<dbReference type="Pfam" id="PF12799">
    <property type="entry name" value="LRR_4"/>
    <property type="match status" value="1"/>
</dbReference>
<proteinExistence type="predicted"/>
<dbReference type="PANTHER" id="PTHR46652:SF3">
    <property type="entry name" value="LEUCINE-RICH REPEAT-CONTAINING PROTEIN 9"/>
    <property type="match status" value="1"/>
</dbReference>
<accession>A0A841PNH1</accession>
<dbReference type="Gene3D" id="3.80.10.10">
    <property type="entry name" value="Ribonuclease Inhibitor"/>
    <property type="match status" value="1"/>
</dbReference>
<dbReference type="SUPFAM" id="SSF49373">
    <property type="entry name" value="Invasin/intimin cell-adhesion fragments"/>
    <property type="match status" value="1"/>
</dbReference>
<dbReference type="Pfam" id="PF13855">
    <property type="entry name" value="LRR_8"/>
    <property type="match status" value="1"/>
</dbReference>
<evidence type="ECO:0000313" key="5">
    <source>
        <dbReference type="Proteomes" id="UP000568839"/>
    </source>
</evidence>
<dbReference type="Gene3D" id="2.60.40.1080">
    <property type="match status" value="1"/>
</dbReference>
<gene>
    <name evidence="4" type="ORF">HNR44_002370</name>
</gene>
<protein>
    <recommendedName>
        <fullName evidence="3">GH29D-like beta-sandwich domain-containing protein</fullName>
    </recommendedName>
</protein>
<dbReference type="Proteomes" id="UP000568839">
    <property type="component" value="Unassembled WGS sequence"/>
</dbReference>
<organism evidence="4 5">
    <name type="scientific">Geomicrobium halophilum</name>
    <dbReference type="NCBI Taxonomy" id="549000"/>
    <lineage>
        <taxon>Bacteria</taxon>
        <taxon>Bacillati</taxon>
        <taxon>Bacillota</taxon>
        <taxon>Bacilli</taxon>
        <taxon>Bacillales</taxon>
        <taxon>Geomicrobium</taxon>
    </lineage>
</organism>
<comment type="caution">
    <text evidence="4">The sequence shown here is derived from an EMBL/GenBank/DDBJ whole genome shotgun (WGS) entry which is preliminary data.</text>
</comment>
<dbReference type="AlphaFoldDB" id="A0A841PNH1"/>
<dbReference type="InterPro" id="IPR050836">
    <property type="entry name" value="SDS22/Internalin_LRR"/>
</dbReference>
<dbReference type="Pfam" id="PF08757">
    <property type="entry name" value="CotH"/>
    <property type="match status" value="1"/>
</dbReference>
<dbReference type="SMART" id="SM00365">
    <property type="entry name" value="LRR_SD22"/>
    <property type="match status" value="4"/>
</dbReference>
<dbReference type="InterPro" id="IPR001611">
    <property type="entry name" value="Leu-rich_rpt"/>
</dbReference>
<evidence type="ECO:0000313" key="4">
    <source>
        <dbReference type="EMBL" id="MBB6450387.1"/>
    </source>
</evidence>
<keyword evidence="5" id="KW-1185">Reference proteome</keyword>
<dbReference type="PROSITE" id="PS51450">
    <property type="entry name" value="LRR"/>
    <property type="match status" value="4"/>
</dbReference>
<dbReference type="InterPro" id="IPR014867">
    <property type="entry name" value="Spore_coat_CotH_CotH2/3/7"/>
</dbReference>
<dbReference type="InterPro" id="IPR008964">
    <property type="entry name" value="Invasin/intimin_cell_adhesion"/>
</dbReference>
<dbReference type="InterPro" id="IPR032675">
    <property type="entry name" value="LRR_dom_sf"/>
</dbReference>
<feature type="domain" description="GH29D-like beta-sandwich" evidence="3">
    <location>
        <begin position="199"/>
        <end position="262"/>
    </location>
</feature>
<keyword evidence="1" id="KW-0433">Leucine-rich repeat</keyword>
<evidence type="ECO:0000256" key="1">
    <source>
        <dbReference type="ARBA" id="ARBA00022614"/>
    </source>
</evidence>
<dbReference type="InterPro" id="IPR025875">
    <property type="entry name" value="Leu-rich_rpt_4"/>
</dbReference>
<evidence type="ECO:0000256" key="2">
    <source>
        <dbReference type="ARBA" id="ARBA00022737"/>
    </source>
</evidence>
<sequence length="963" mass="109995">MLEQAVREDLQLPGDEHVELDDIQQVRSLELTEAQITDLTGLENFDNLTSLDLTNNKITDITPLAELGQLDSLILEDNNIEDLSPLEDLPAITDFNVRENEIRSLEPLAEWIYLENLNVRENRIEDLSPLAGLETLEDLNLRYNEITSIEPIVGLPRLRERLYVEGNPIEDGMALSPVYDAIGDIDIPRPEYELSFSEEGGVYTDPLAVHMETAGEPEGTIRYTLDGSEVDEEAPEYTGGSIDVDESATLRARFYADNGEESFEEANAYLIDEPSELPIISIATDEQNLFNDEYGIYVDGIFHDPDAENPNLTGNYMQSGQEWERPVYMQMFEPDGEIALSQEAGIRIHGGASRSLDRKSLRFYARTDYQEDNRFRHDLFGSEERDVFNRFILRNSGQDWNDTLFRDAMMQSLVEGLNVETQLYRPVKLYVNGENWGIYNIRERYDNHYFRFAHDVSENDLDLLENNAEVVEGSNLDYNSIFEYIEENGAADSEHYEVIRNHIDMENFIDYNIAQIYFDNTDWPRNNVNVWRERPNGKWRWAIFDTDFGFNLPGAIGSTSHDMLSRASDENAGWSTFLLRSLLENDDFQAKFVNRFAHYMNTLFTEERVANQINEMQAAIEPEIEEHIDHWGEPESYEAWEDEVQVLRDFGSDRVNYVRAHLLQHFDLQGLVTMTVEEVNIDEWAIAGTDASQLSEGWSGIYYTETTIPIEFDKEDNVSITSSDENVATATDNGEIILDEEGTSTVIYTDQNENPLLTLSFEVEHIPQHEDFIETGTELALESINDSTWASSNEEVIQVSEDGELSSMDAGEATVTAHNESGEVIYLHHFKVIEGSNRTIHADNNALIYEGSWEESNLDEHSQSLAYYSNQTGDSVTFTFQGTGFQWYGYKGTGQGMAEIYIDHELVDTVDSYSNDSAFQELIYEIDDLEEDIYTVEIIVSEDANEAAQNQNVHIDHFETLGE</sequence>
<dbReference type="EMBL" id="JACHHJ010000003">
    <property type="protein sequence ID" value="MBB6450387.1"/>
    <property type="molecule type" value="Genomic_DNA"/>
</dbReference>
<dbReference type="SMART" id="SM00369">
    <property type="entry name" value="LRR_TYP"/>
    <property type="match status" value="2"/>
</dbReference>
<dbReference type="Pfam" id="PF13290">
    <property type="entry name" value="CHB_HEX_C_1"/>
    <property type="match status" value="1"/>
</dbReference>
<dbReference type="RefSeq" id="WP_184404438.1">
    <property type="nucleotide sequence ID" value="NZ_JACHHJ010000003.1"/>
</dbReference>
<keyword evidence="2" id="KW-0677">Repeat</keyword>
<name>A0A841PNH1_9BACL</name>
<dbReference type="SUPFAM" id="SSF52058">
    <property type="entry name" value="L domain-like"/>
    <property type="match status" value="1"/>
</dbReference>
<dbReference type="Gene3D" id="2.60.120.260">
    <property type="entry name" value="Galactose-binding domain-like"/>
    <property type="match status" value="1"/>
</dbReference>
<evidence type="ECO:0000259" key="3">
    <source>
        <dbReference type="Pfam" id="PF13290"/>
    </source>
</evidence>
<dbReference type="InterPro" id="IPR059177">
    <property type="entry name" value="GH29D-like_dom"/>
</dbReference>
<dbReference type="PANTHER" id="PTHR46652">
    <property type="entry name" value="LEUCINE-RICH REPEAT AND IQ DOMAIN-CONTAINING PROTEIN 1-RELATED"/>
    <property type="match status" value="1"/>
</dbReference>
<reference evidence="4 5" key="1">
    <citation type="submission" date="2020-08" db="EMBL/GenBank/DDBJ databases">
        <title>Genomic Encyclopedia of Type Strains, Phase IV (KMG-IV): sequencing the most valuable type-strain genomes for metagenomic binning, comparative biology and taxonomic classification.</title>
        <authorList>
            <person name="Goeker M."/>
        </authorList>
    </citation>
    <scope>NUCLEOTIDE SEQUENCE [LARGE SCALE GENOMIC DNA]</scope>
    <source>
        <strain evidence="4 5">DSM 21769</strain>
    </source>
</reference>
<dbReference type="InterPro" id="IPR003591">
    <property type="entry name" value="Leu-rich_rpt_typical-subtyp"/>
</dbReference>